<name>A0A133P066_GARVA</name>
<organism evidence="2 3">
    <name type="scientific">Gardnerella vaginalis</name>
    <dbReference type="NCBI Taxonomy" id="2702"/>
    <lineage>
        <taxon>Bacteria</taxon>
        <taxon>Bacillati</taxon>
        <taxon>Actinomycetota</taxon>
        <taxon>Actinomycetes</taxon>
        <taxon>Bifidobacteriales</taxon>
        <taxon>Bifidobacteriaceae</taxon>
        <taxon>Gardnerella</taxon>
    </lineage>
</organism>
<dbReference type="AlphaFoldDB" id="A0A133P066"/>
<evidence type="ECO:0000256" key="1">
    <source>
        <dbReference type="SAM" id="MobiDB-lite"/>
    </source>
</evidence>
<gene>
    <name evidence="2" type="ORF">HMPREF3208_00443</name>
</gene>
<feature type="compositionally biased region" description="Polar residues" evidence="1">
    <location>
        <begin position="28"/>
        <end position="44"/>
    </location>
</feature>
<comment type="caution">
    <text evidence="2">The sequence shown here is derived from an EMBL/GenBank/DDBJ whole genome shotgun (WGS) entry which is preliminary data.</text>
</comment>
<accession>A0A133P066</accession>
<dbReference type="Pfam" id="PF11238">
    <property type="entry name" value="DUF3039"/>
    <property type="match status" value="1"/>
</dbReference>
<evidence type="ECO:0000313" key="2">
    <source>
        <dbReference type="EMBL" id="KXA21911.1"/>
    </source>
</evidence>
<dbReference type="Proteomes" id="UP000070687">
    <property type="component" value="Unassembled WGS sequence"/>
</dbReference>
<evidence type="ECO:0008006" key="4">
    <source>
        <dbReference type="Google" id="ProtNLM"/>
    </source>
</evidence>
<feature type="region of interest" description="Disordered" evidence="1">
    <location>
        <begin position="27"/>
        <end position="62"/>
    </location>
</feature>
<dbReference type="InterPro" id="IPR021400">
    <property type="entry name" value="DUF3039"/>
</dbReference>
<dbReference type="PATRIC" id="fig|2702.100.peg.423"/>
<sequence length="119" mass="13541">MKHYYRKECAMLSTLFADNTLRAIMEADSQSSHPDSNSGTNTSVLERPEVDEDARLDDGGNADRFAHYVSKDRIEESHITGRPVVALCGKVWIPRREANDYPVCPECKKIYENMSHFGF</sequence>
<reference evidence="2 3" key="1">
    <citation type="submission" date="2016-01" db="EMBL/GenBank/DDBJ databases">
        <authorList>
            <person name="Oliw E.H."/>
        </authorList>
    </citation>
    <scope>NUCLEOTIDE SEQUENCE [LARGE SCALE GENOMIC DNA]</scope>
    <source>
        <strain evidence="2 3">PSS_7772B</strain>
    </source>
</reference>
<proteinExistence type="predicted"/>
<protein>
    <recommendedName>
        <fullName evidence="4">DUF3039 domain-containing protein</fullName>
    </recommendedName>
</protein>
<dbReference type="EMBL" id="LRQB01000025">
    <property type="protein sequence ID" value="KXA21911.1"/>
    <property type="molecule type" value="Genomic_DNA"/>
</dbReference>
<evidence type="ECO:0000313" key="3">
    <source>
        <dbReference type="Proteomes" id="UP000070687"/>
    </source>
</evidence>